<accession>A0A3S8U7L6</accession>
<dbReference type="Proteomes" id="UP000282002">
    <property type="component" value="Chromosome"/>
</dbReference>
<dbReference type="EMBL" id="CP034328">
    <property type="protein sequence ID" value="AZL59594.1"/>
    <property type="molecule type" value="Genomic_DNA"/>
</dbReference>
<organism evidence="1 2">
    <name type="scientific">Tabrizicola piscis</name>
    <dbReference type="NCBI Taxonomy" id="2494374"/>
    <lineage>
        <taxon>Bacteria</taxon>
        <taxon>Pseudomonadati</taxon>
        <taxon>Pseudomonadota</taxon>
        <taxon>Alphaproteobacteria</taxon>
        <taxon>Rhodobacterales</taxon>
        <taxon>Paracoccaceae</taxon>
        <taxon>Tabrizicola</taxon>
    </lineage>
</organism>
<sequence length="163" mass="18090">MAFTGYLKIEGIDGESKRADHEGEIDCFGIEFTANQQSSSSVGSGRTRGRATLSDFTFHKWMDAASPYLMLSCAKGKSFAEIVFTVRKDSGDAHLDYLIITLTNCIISGYKMNQSATESANQEMIAEEITVSYEKLNFKYVVQADDHSKGDEHEVEYDLVSAK</sequence>
<dbReference type="Pfam" id="PF05638">
    <property type="entry name" value="T6SS_HCP"/>
    <property type="match status" value="1"/>
</dbReference>
<dbReference type="PANTHER" id="PTHR36152:SF5">
    <property type="entry name" value="PROTEIN HCP1"/>
    <property type="match status" value="1"/>
</dbReference>
<reference evidence="1 2" key="1">
    <citation type="submission" date="2018-12" db="EMBL/GenBank/DDBJ databases">
        <title>Complete genome sequencing of Tabrizicola sp. K13M18.</title>
        <authorList>
            <person name="Bae J.-W."/>
        </authorList>
    </citation>
    <scope>NUCLEOTIDE SEQUENCE [LARGE SCALE GENOMIC DNA]</scope>
    <source>
        <strain evidence="1 2">K13M18</strain>
    </source>
</reference>
<name>A0A3S8U7L6_9RHOB</name>
<dbReference type="PANTHER" id="PTHR36152">
    <property type="entry name" value="CYTOPLASMIC PROTEIN-RELATED"/>
    <property type="match status" value="1"/>
</dbReference>
<dbReference type="InterPro" id="IPR036624">
    <property type="entry name" value="Hcp1-lik_sf"/>
</dbReference>
<evidence type="ECO:0000313" key="1">
    <source>
        <dbReference type="EMBL" id="AZL59594.1"/>
    </source>
</evidence>
<protein>
    <submittedName>
        <fullName evidence="1">Type VI secretion system tube protein Hcp</fullName>
    </submittedName>
</protein>
<dbReference type="NCBIfam" id="TIGR03344">
    <property type="entry name" value="VI_effect_Hcp1"/>
    <property type="match status" value="1"/>
</dbReference>
<evidence type="ECO:0000313" key="2">
    <source>
        <dbReference type="Proteomes" id="UP000282002"/>
    </source>
</evidence>
<gene>
    <name evidence="1" type="ORF">EI545_12565</name>
</gene>
<proteinExistence type="predicted"/>
<keyword evidence="2" id="KW-1185">Reference proteome</keyword>
<dbReference type="Gene3D" id="2.30.110.20">
    <property type="entry name" value="Hcp1-like"/>
    <property type="match status" value="1"/>
</dbReference>
<dbReference type="InterPro" id="IPR008514">
    <property type="entry name" value="T6SS_Hcp"/>
</dbReference>
<dbReference type="KEGG" id="taw:EI545_12565"/>
<dbReference type="OrthoDB" id="5146053at2"/>
<dbReference type="RefSeq" id="WP_125325789.1">
    <property type="nucleotide sequence ID" value="NZ_CP034328.1"/>
</dbReference>
<dbReference type="SUPFAM" id="SSF141452">
    <property type="entry name" value="Hcp1-like"/>
    <property type="match status" value="1"/>
</dbReference>
<dbReference type="InterPro" id="IPR053165">
    <property type="entry name" value="HSI-I_assembly_Hcp1"/>
</dbReference>
<dbReference type="AlphaFoldDB" id="A0A3S8U7L6"/>